<evidence type="ECO:0000313" key="6">
    <source>
        <dbReference type="Proteomes" id="UP001235939"/>
    </source>
</evidence>
<dbReference type="Gene3D" id="1.10.640.10">
    <property type="entry name" value="Haem peroxidase domain superfamily, animal type"/>
    <property type="match status" value="1"/>
</dbReference>
<name>A0ABY6LIP4_9ARAC</name>
<keyword evidence="6" id="KW-1185">Reference proteome</keyword>
<dbReference type="Pfam" id="PF03098">
    <property type="entry name" value="An_peroxidase"/>
    <property type="match status" value="1"/>
</dbReference>
<dbReference type="PANTHER" id="PTHR11475">
    <property type="entry name" value="OXIDASE/PEROXIDASE"/>
    <property type="match status" value="1"/>
</dbReference>
<evidence type="ECO:0000256" key="1">
    <source>
        <dbReference type="ARBA" id="ARBA00004613"/>
    </source>
</evidence>
<accession>A0ABY6LIP4</accession>
<reference evidence="5 6" key="1">
    <citation type="submission" date="2022-01" db="EMBL/GenBank/DDBJ databases">
        <title>A chromosomal length assembly of Cordylochernes scorpioides.</title>
        <authorList>
            <person name="Zeh D."/>
            <person name="Zeh J."/>
        </authorList>
    </citation>
    <scope>NUCLEOTIDE SEQUENCE [LARGE SCALE GENOMIC DNA]</scope>
    <source>
        <strain evidence="5">IN4F17</strain>
        <tissue evidence="5">Whole Body</tissue>
    </source>
</reference>
<evidence type="ECO:0000256" key="2">
    <source>
        <dbReference type="ARBA" id="ARBA00022525"/>
    </source>
</evidence>
<evidence type="ECO:0000313" key="5">
    <source>
        <dbReference type="EMBL" id="UYV81042.1"/>
    </source>
</evidence>
<organism evidence="5 6">
    <name type="scientific">Cordylochernes scorpioides</name>
    <dbReference type="NCBI Taxonomy" id="51811"/>
    <lineage>
        <taxon>Eukaryota</taxon>
        <taxon>Metazoa</taxon>
        <taxon>Ecdysozoa</taxon>
        <taxon>Arthropoda</taxon>
        <taxon>Chelicerata</taxon>
        <taxon>Arachnida</taxon>
        <taxon>Pseudoscorpiones</taxon>
        <taxon>Cheliferoidea</taxon>
        <taxon>Chernetidae</taxon>
        <taxon>Cordylochernes</taxon>
    </lineage>
</organism>
<comment type="subcellular location">
    <subcellularLocation>
        <location evidence="1">Secreted</location>
    </subcellularLocation>
</comment>
<evidence type="ECO:0000256" key="3">
    <source>
        <dbReference type="ARBA" id="ARBA00022559"/>
    </source>
</evidence>
<keyword evidence="4" id="KW-0325">Glycoprotein</keyword>
<dbReference type="SUPFAM" id="SSF48113">
    <property type="entry name" value="Heme-dependent peroxidases"/>
    <property type="match status" value="1"/>
</dbReference>
<dbReference type="PROSITE" id="PS50292">
    <property type="entry name" value="PEROXIDASE_3"/>
    <property type="match status" value="1"/>
</dbReference>
<dbReference type="PANTHER" id="PTHR11475:SF4">
    <property type="entry name" value="CHORION PEROXIDASE"/>
    <property type="match status" value="1"/>
</dbReference>
<dbReference type="EMBL" id="CP092881">
    <property type="protein sequence ID" value="UYV81042.1"/>
    <property type="molecule type" value="Genomic_DNA"/>
</dbReference>
<keyword evidence="2" id="KW-0964">Secreted</keyword>
<evidence type="ECO:0000256" key="4">
    <source>
        <dbReference type="ARBA" id="ARBA00023180"/>
    </source>
</evidence>
<gene>
    <name evidence="5" type="ORF">LAZ67_19002608</name>
</gene>
<dbReference type="InterPro" id="IPR010255">
    <property type="entry name" value="Haem_peroxidase_sf"/>
</dbReference>
<keyword evidence="3" id="KW-0575">Peroxidase</keyword>
<protein>
    <submittedName>
        <fullName evidence="5">HPX5</fullName>
    </submittedName>
</protein>
<dbReference type="InterPro" id="IPR037120">
    <property type="entry name" value="Haem_peroxidase_sf_animal"/>
</dbReference>
<keyword evidence="3" id="KW-0560">Oxidoreductase</keyword>
<proteinExistence type="predicted"/>
<sequence length="129" mass="14453">MSFVERCPLAGVSSRGGSTVLEFKQPTINSTPYITTLLHVQSTVFRDTTIANTETLQRLHLELNRCKPLTVLHKEGVQGYYDSYNPKVNAAIRNAFQSAAFRFGHSLLPDVVTRYNKFGERIGLSSTLF</sequence>
<dbReference type="InterPro" id="IPR019791">
    <property type="entry name" value="Haem_peroxidase_animal"/>
</dbReference>
<dbReference type="Proteomes" id="UP001235939">
    <property type="component" value="Chromosome 19"/>
</dbReference>